<feature type="domain" description="PH" evidence="2">
    <location>
        <begin position="3"/>
        <end position="110"/>
    </location>
</feature>
<dbReference type="Pfam" id="PF00169">
    <property type="entry name" value="PH"/>
    <property type="match status" value="1"/>
</dbReference>
<organism evidence="3 4">
    <name type="scientific">Choanephora cucurbitarum</name>
    <dbReference type="NCBI Taxonomy" id="101091"/>
    <lineage>
        <taxon>Eukaryota</taxon>
        <taxon>Fungi</taxon>
        <taxon>Fungi incertae sedis</taxon>
        <taxon>Mucoromycota</taxon>
        <taxon>Mucoromycotina</taxon>
        <taxon>Mucoromycetes</taxon>
        <taxon>Mucorales</taxon>
        <taxon>Mucorineae</taxon>
        <taxon>Choanephoraceae</taxon>
        <taxon>Choanephoroideae</taxon>
        <taxon>Choanephora</taxon>
    </lineage>
</organism>
<evidence type="ECO:0000259" key="2">
    <source>
        <dbReference type="PROSITE" id="PS50003"/>
    </source>
</evidence>
<dbReference type="InParanoid" id="A0A1C7NJF7"/>
<keyword evidence="4" id="KW-1185">Reference proteome</keyword>
<dbReference type="PANTHER" id="PTHR14336">
    <property type="entry name" value="TANDEM PH DOMAIN CONTAINING PROTEIN"/>
    <property type="match status" value="1"/>
</dbReference>
<proteinExistence type="predicted"/>
<dbReference type="InterPro" id="IPR011993">
    <property type="entry name" value="PH-like_dom_sf"/>
</dbReference>
<dbReference type="PROSITE" id="PS50003">
    <property type="entry name" value="PH_DOMAIN"/>
    <property type="match status" value="1"/>
</dbReference>
<reference evidence="3 4" key="1">
    <citation type="submission" date="2016-03" db="EMBL/GenBank/DDBJ databases">
        <title>Choanephora cucurbitarum.</title>
        <authorList>
            <person name="Min B."/>
            <person name="Park H."/>
            <person name="Park J.-H."/>
            <person name="Shin H.-D."/>
            <person name="Choi I.-G."/>
        </authorList>
    </citation>
    <scope>NUCLEOTIDE SEQUENCE [LARGE SCALE GENOMIC DNA]</scope>
    <source>
        <strain evidence="3 4">KUS-F28377</strain>
    </source>
</reference>
<dbReference type="InterPro" id="IPR001849">
    <property type="entry name" value="PH_domain"/>
</dbReference>
<accession>A0A1C7NJF7</accession>
<name>A0A1C7NJF7_9FUNG</name>
<dbReference type="SUPFAM" id="SSF50729">
    <property type="entry name" value="PH domain-like"/>
    <property type="match status" value="1"/>
</dbReference>
<evidence type="ECO:0000313" key="3">
    <source>
        <dbReference type="EMBL" id="OBZ87434.1"/>
    </source>
</evidence>
<dbReference type="AlphaFoldDB" id="A0A1C7NJF7"/>
<dbReference type="Gene3D" id="2.30.29.30">
    <property type="entry name" value="Pleckstrin-homology domain (PH domain)/Phosphotyrosine-binding domain (PTB)"/>
    <property type="match status" value="1"/>
</dbReference>
<dbReference type="EMBL" id="LUGH01000223">
    <property type="protein sequence ID" value="OBZ87434.1"/>
    <property type="molecule type" value="Genomic_DNA"/>
</dbReference>
<evidence type="ECO:0000313" key="4">
    <source>
        <dbReference type="Proteomes" id="UP000093000"/>
    </source>
</evidence>
<evidence type="ECO:0000256" key="1">
    <source>
        <dbReference type="SAM" id="MobiDB-lite"/>
    </source>
</evidence>
<dbReference type="InterPro" id="IPR051707">
    <property type="entry name" value="PI-Interact_SigTrans_Reg"/>
</dbReference>
<sequence length="261" mass="29152">MNKAPRSGWLSKLTTGNAFCASRWQSRYFVLLDSEMRYYKDEHSTNASRTISLREVTNVSLVSLPNRPYCFRLEPVKTVDSKKQQKVWTIACQSEYELESWVSAINCRLTDLLSTEAGLVLSPSVQPFSMPEQKRQQPFFSFTRILTSGAAGQDVLNFVQPRVMKRSNFTISRRRGVILSPLDVETIPSLENDMLSSSSSSKSSSPSSPTAGLSGGTLVNQDEEERVIQEGHASKVPVKTAYVLNATSPSFALYKESINLY</sequence>
<gene>
    <name evidence="3" type="ORF">A0J61_04517</name>
</gene>
<dbReference type="SMART" id="SM00233">
    <property type="entry name" value="PH"/>
    <property type="match status" value="1"/>
</dbReference>
<feature type="compositionally biased region" description="Low complexity" evidence="1">
    <location>
        <begin position="196"/>
        <end position="209"/>
    </location>
</feature>
<protein>
    <recommendedName>
        <fullName evidence="2">PH domain-containing protein</fullName>
    </recommendedName>
</protein>
<feature type="region of interest" description="Disordered" evidence="1">
    <location>
        <begin position="193"/>
        <end position="217"/>
    </location>
</feature>
<comment type="caution">
    <text evidence="3">The sequence shown here is derived from an EMBL/GenBank/DDBJ whole genome shotgun (WGS) entry which is preliminary data.</text>
</comment>
<dbReference type="OrthoDB" id="185175at2759"/>
<dbReference type="Proteomes" id="UP000093000">
    <property type="component" value="Unassembled WGS sequence"/>
</dbReference>